<reference evidence="4" key="1">
    <citation type="journal article" date="2019" name="Genome Announc.">
        <title>Draft Genome Sequence of Pseudoalteromonas piscicida Strain 36Y ROTHPW, an Hypersaline Seawater Isolate from the South Coast of Sonora, Mexico.</title>
        <authorList>
            <person name="Sanchez-Diaz R."/>
            <person name="Molina-Garza Z.J."/>
            <person name="Cruz-Suarez L.E."/>
            <person name="Selvin J."/>
            <person name="Kiran G.S."/>
            <person name="Ibarra-Gamez J.C."/>
            <person name="Gomez-Gil B."/>
            <person name="Galaviz-Silva L."/>
        </authorList>
    </citation>
    <scope>NUCLEOTIDE SEQUENCE [LARGE SCALE GENOMIC DNA]</scope>
    <source>
        <strain evidence="4">36Y_RITHPW</strain>
    </source>
</reference>
<accession>A0A2A5JQR7</accession>
<dbReference type="Gene3D" id="3.40.50.1820">
    <property type="entry name" value="alpha/beta hydrolase"/>
    <property type="match status" value="1"/>
</dbReference>
<sequence length="391" mass="43726">MQTRLVTYIVIVTIFTLLSIGSAVANKSVDSDSTLQLSSAYFSQKRTVHIVLPPSYEQDNTSYPVLYLTDGQSNLEHTASAARFLAQQHKIPELIIVAIETNEHRTRDLTPSYRKGSLAVLGHFAAPTRQQNPGGAKMLLQFIDKELIPYVDKHYRTSGYRALAGHSFGGLFATYALLEKPDLFNGVMLASPSLWWDKERLLNDLLAKALINKCIYISMADESAIITQPFQRLKDAWRKPNGIDFKAQHFSGETHMSVVYPSYYHGLQHLFNHYQPSLKVATAGVTQLENHVAIAKSLYGLKAYPYSALTSLGYAALFERNFTAAINLFSFVSQHNSASLSALQQLAMAYQQKGDKPSLLKTYQAMLKLEGLSESEQKHLLSEINALQHLH</sequence>
<evidence type="ECO:0000256" key="1">
    <source>
        <dbReference type="ARBA" id="ARBA00005622"/>
    </source>
</evidence>
<dbReference type="InterPro" id="IPR052558">
    <property type="entry name" value="Siderophore_Hydrolase_D"/>
</dbReference>
<dbReference type="SUPFAM" id="SSF53474">
    <property type="entry name" value="alpha/beta-Hydrolases"/>
    <property type="match status" value="1"/>
</dbReference>
<dbReference type="PANTHER" id="PTHR40841">
    <property type="entry name" value="SIDEROPHORE TRIACETYLFUSARININE C ESTERASE"/>
    <property type="match status" value="1"/>
</dbReference>
<evidence type="ECO:0000313" key="4">
    <source>
        <dbReference type="Proteomes" id="UP000228621"/>
    </source>
</evidence>
<gene>
    <name evidence="3" type="ORF">CEX98_10840</name>
</gene>
<dbReference type="Pfam" id="PF00756">
    <property type="entry name" value="Esterase"/>
    <property type="match status" value="1"/>
</dbReference>
<dbReference type="SUPFAM" id="SSF48452">
    <property type="entry name" value="TPR-like"/>
    <property type="match status" value="1"/>
</dbReference>
<comment type="caution">
    <text evidence="3">The sequence shown here is derived from an EMBL/GenBank/DDBJ whole genome shotgun (WGS) entry which is preliminary data.</text>
</comment>
<dbReference type="AlphaFoldDB" id="A0A2A5JQR7"/>
<dbReference type="Proteomes" id="UP000228621">
    <property type="component" value="Unassembled WGS sequence"/>
</dbReference>
<name>A0A2A5JQR7_PSEO7</name>
<dbReference type="GO" id="GO:0016788">
    <property type="term" value="F:hydrolase activity, acting on ester bonds"/>
    <property type="evidence" value="ECO:0007669"/>
    <property type="project" value="TreeGrafter"/>
</dbReference>
<dbReference type="RefSeq" id="WP_099642092.1">
    <property type="nucleotide sequence ID" value="NZ_NKHF01000046.1"/>
</dbReference>
<dbReference type="InterPro" id="IPR011990">
    <property type="entry name" value="TPR-like_helical_dom_sf"/>
</dbReference>
<keyword evidence="4" id="KW-1185">Reference proteome</keyword>
<evidence type="ECO:0000256" key="2">
    <source>
        <dbReference type="ARBA" id="ARBA00022801"/>
    </source>
</evidence>
<dbReference type="InterPro" id="IPR029058">
    <property type="entry name" value="AB_hydrolase_fold"/>
</dbReference>
<protein>
    <submittedName>
        <fullName evidence="3">Esterase</fullName>
    </submittedName>
</protein>
<proteinExistence type="inferred from homology"/>
<keyword evidence="2" id="KW-0378">Hydrolase</keyword>
<dbReference type="Gene3D" id="1.25.40.10">
    <property type="entry name" value="Tetratricopeptide repeat domain"/>
    <property type="match status" value="1"/>
</dbReference>
<dbReference type="EMBL" id="NKHF01000046">
    <property type="protein sequence ID" value="PCK31740.1"/>
    <property type="molecule type" value="Genomic_DNA"/>
</dbReference>
<dbReference type="InterPro" id="IPR000801">
    <property type="entry name" value="Esterase-like"/>
</dbReference>
<organism evidence="3 4">
    <name type="scientific">Pseudoalteromonas piscicida</name>
    <dbReference type="NCBI Taxonomy" id="43662"/>
    <lineage>
        <taxon>Bacteria</taxon>
        <taxon>Pseudomonadati</taxon>
        <taxon>Pseudomonadota</taxon>
        <taxon>Gammaproteobacteria</taxon>
        <taxon>Alteromonadales</taxon>
        <taxon>Pseudoalteromonadaceae</taxon>
        <taxon>Pseudoalteromonas</taxon>
    </lineage>
</organism>
<dbReference type="PANTHER" id="PTHR40841:SF2">
    <property type="entry name" value="SIDEROPHORE-DEGRADING ESTERASE (EUROFUNG)"/>
    <property type="match status" value="1"/>
</dbReference>
<dbReference type="OrthoDB" id="9784036at2"/>
<comment type="similarity">
    <text evidence="1">Belongs to the esterase D family.</text>
</comment>
<evidence type="ECO:0000313" key="3">
    <source>
        <dbReference type="EMBL" id="PCK31740.1"/>
    </source>
</evidence>